<gene>
    <name evidence="1" type="ORF">JAN5088_02725</name>
</gene>
<evidence type="ECO:0000313" key="2">
    <source>
        <dbReference type="Proteomes" id="UP000048908"/>
    </source>
</evidence>
<accession>A0A0M6XS02</accession>
<dbReference type="AlphaFoldDB" id="A0A0M6XS02"/>
<dbReference type="Proteomes" id="UP000048908">
    <property type="component" value="Unassembled WGS sequence"/>
</dbReference>
<reference evidence="1 2" key="1">
    <citation type="submission" date="2015-07" db="EMBL/GenBank/DDBJ databases">
        <authorList>
            <person name="Noorani M."/>
        </authorList>
    </citation>
    <scope>NUCLEOTIDE SEQUENCE [LARGE SCALE GENOMIC DNA]</scope>
    <source>
        <strain evidence="1 2">CECT 5088</strain>
    </source>
</reference>
<sequence length="270" mass="28451">MPGPIKIPGLLAAATLARRAPANREHIRELDERIGRRNAAVVLAVTFQRLIDNPDRAWSPEEALVLNALRRSRSDLAEASDADLATYLGGLQPDQLRGVVSNVKGIYHELLFEAAEDMDGDAVMAELPQATKHPGSDVEFTMDGDVIGAVQLKAVASPQHIYDHLARYPGIDILATEEVADMIPGVSSSGYSNVALEAEVREVFGLLPGDKVPEELLEAACASTLVSAALAAGQALRAGHVDPRALRAAMGDLGVGLTTALALETILGGA</sequence>
<dbReference type="EMBL" id="CXPG01000020">
    <property type="protein sequence ID" value="CTQ33936.1"/>
    <property type="molecule type" value="Genomic_DNA"/>
</dbReference>
<name>A0A0M6XS02_9RHOB</name>
<evidence type="ECO:0000313" key="1">
    <source>
        <dbReference type="EMBL" id="CTQ33936.1"/>
    </source>
</evidence>
<keyword evidence="2" id="KW-1185">Reference proteome</keyword>
<protein>
    <submittedName>
        <fullName evidence="1">Uncharacterized protein</fullName>
    </submittedName>
</protein>
<organism evidence="1 2">
    <name type="scientific">Jannaschia rubra</name>
    <dbReference type="NCBI Taxonomy" id="282197"/>
    <lineage>
        <taxon>Bacteria</taxon>
        <taxon>Pseudomonadati</taxon>
        <taxon>Pseudomonadota</taxon>
        <taxon>Alphaproteobacteria</taxon>
        <taxon>Rhodobacterales</taxon>
        <taxon>Roseobacteraceae</taxon>
        <taxon>Jannaschia</taxon>
    </lineage>
</organism>
<proteinExistence type="predicted"/>